<evidence type="ECO:0000256" key="1">
    <source>
        <dbReference type="SAM" id="MobiDB-lite"/>
    </source>
</evidence>
<dbReference type="AlphaFoldDB" id="A0A438F1F2"/>
<gene>
    <name evidence="2" type="primary">VPS2.3_1</name>
    <name evidence="3" type="synonym">VPS2.3_0</name>
    <name evidence="3" type="ORF">CK203_008767</name>
    <name evidence="2" type="ORF">CK203_101408</name>
</gene>
<organism evidence="2 4">
    <name type="scientific">Vitis vinifera</name>
    <name type="common">Grape</name>
    <dbReference type="NCBI Taxonomy" id="29760"/>
    <lineage>
        <taxon>Eukaryota</taxon>
        <taxon>Viridiplantae</taxon>
        <taxon>Streptophyta</taxon>
        <taxon>Embryophyta</taxon>
        <taxon>Tracheophyta</taxon>
        <taxon>Spermatophyta</taxon>
        <taxon>Magnoliopsida</taxon>
        <taxon>eudicotyledons</taxon>
        <taxon>Gunneridae</taxon>
        <taxon>Pentapetalae</taxon>
        <taxon>rosids</taxon>
        <taxon>Vitales</taxon>
        <taxon>Vitaceae</taxon>
        <taxon>Viteae</taxon>
        <taxon>Vitis</taxon>
    </lineage>
</organism>
<dbReference type="Proteomes" id="UP000288805">
    <property type="component" value="Unassembled WGS sequence"/>
</dbReference>
<evidence type="ECO:0000313" key="4">
    <source>
        <dbReference type="Proteomes" id="UP000288805"/>
    </source>
</evidence>
<evidence type="ECO:0000313" key="3">
    <source>
        <dbReference type="EMBL" id="RVX19298.1"/>
    </source>
</evidence>
<reference evidence="2 4" key="1">
    <citation type="journal article" date="2018" name="PLoS Genet.">
        <title>Population sequencing reveals clonal diversity and ancestral inbreeding in the grapevine cultivar Chardonnay.</title>
        <authorList>
            <person name="Roach M.J."/>
            <person name="Johnson D.L."/>
            <person name="Bohlmann J."/>
            <person name="van Vuuren H.J."/>
            <person name="Jones S.J."/>
            <person name="Pretorius I.S."/>
            <person name="Schmidt S.A."/>
            <person name="Borneman A.R."/>
        </authorList>
    </citation>
    <scope>NUCLEOTIDE SEQUENCE [LARGE SCALE GENOMIC DNA]</scope>
    <source>
        <strain evidence="4">cv. Chardonnay</strain>
        <strain evidence="2">I10V1</strain>
        <tissue evidence="2">Leaf</tissue>
    </source>
</reference>
<dbReference type="Pfam" id="PF03357">
    <property type="entry name" value="Snf7"/>
    <property type="match status" value="1"/>
</dbReference>
<dbReference type="GO" id="GO:0007034">
    <property type="term" value="P:vacuolar transport"/>
    <property type="evidence" value="ECO:0007669"/>
    <property type="project" value="InterPro"/>
</dbReference>
<name>A0A438F1F2_VITVI</name>
<feature type="region of interest" description="Disordered" evidence="1">
    <location>
        <begin position="194"/>
        <end position="216"/>
    </location>
</feature>
<protein>
    <submittedName>
        <fullName evidence="2">Vacuolar protein sorting-associated protein 2-like 3</fullName>
    </submittedName>
</protein>
<comment type="caution">
    <text evidence="2">The sequence shown here is derived from an EMBL/GenBank/DDBJ whole genome shotgun (WGS) entry which is preliminary data.</text>
</comment>
<dbReference type="EMBL" id="QGNW01000009">
    <property type="protein sequence ID" value="RVX19298.1"/>
    <property type="molecule type" value="Genomic_DNA"/>
</dbReference>
<evidence type="ECO:0000313" key="2">
    <source>
        <dbReference type="EMBL" id="RVW53783.1"/>
    </source>
</evidence>
<dbReference type="Gene3D" id="6.10.140.1230">
    <property type="match status" value="1"/>
</dbReference>
<sequence>MNNATRESVKLIDHSRVSTLGQTDFEIGTFSLFTNNFFYHPPGIEKEIGSLQLEEKKLVAEIKRTAKTGNEAATKILARQLVRLRQQIANLQGSRAQMRGIATHTQAMHANTSVSVGMKGASKAMAAMNKQMAPAKQAKVIQEFQRQSAQMDMTTEMMSDAIDDALDNDEAEEETEDLTNQVLDEIGVDVASQLSAAPKGKIARKKTEDVGSSGISELEKRLAALRNQ</sequence>
<dbReference type="PANTHER" id="PTHR10476">
    <property type="entry name" value="CHARGED MULTIVESICULAR BODY PROTEIN"/>
    <property type="match status" value="1"/>
</dbReference>
<accession>A0A438F1F2</accession>
<dbReference type="InterPro" id="IPR005024">
    <property type="entry name" value="Snf7_fam"/>
</dbReference>
<proteinExistence type="predicted"/>
<dbReference type="OrthoDB" id="5594417at2759"/>
<dbReference type="EMBL" id="QGNW01001140">
    <property type="protein sequence ID" value="RVW53783.1"/>
    <property type="molecule type" value="Genomic_DNA"/>
</dbReference>